<evidence type="ECO:0000313" key="2">
    <source>
        <dbReference type="Proteomes" id="UP000092154"/>
    </source>
</evidence>
<dbReference type="OrthoDB" id="2626014at2759"/>
<gene>
    <name evidence="1" type="ORF">K503DRAFT_765058</name>
</gene>
<sequence>MDYTAKNIDAVDFGGDVDYSGHQWFQEPPPRPEPQPVVEPYIPEQSVIMQNEAFDFALKAAPNVLYGRHKQYGQLGVLAWCSEFGEMIDSLKELGFRGNMFVTTRTQALRTCEEVLKLKLDIEMQIILMYLSSQVARLRRFLDGERQWDDYPTPKFPLDYRAFGS</sequence>
<keyword evidence="2" id="KW-1185">Reference proteome</keyword>
<proteinExistence type="predicted"/>
<protein>
    <submittedName>
        <fullName evidence="1">Uncharacterized protein</fullName>
    </submittedName>
</protein>
<dbReference type="AlphaFoldDB" id="A0A1B7NHM1"/>
<name>A0A1B7NHM1_9AGAM</name>
<dbReference type="InParanoid" id="A0A1B7NHM1"/>
<dbReference type="EMBL" id="KV448125">
    <property type="protein sequence ID" value="OAX44441.1"/>
    <property type="molecule type" value="Genomic_DNA"/>
</dbReference>
<organism evidence="1 2">
    <name type="scientific">Rhizopogon vinicolor AM-OR11-026</name>
    <dbReference type="NCBI Taxonomy" id="1314800"/>
    <lineage>
        <taxon>Eukaryota</taxon>
        <taxon>Fungi</taxon>
        <taxon>Dikarya</taxon>
        <taxon>Basidiomycota</taxon>
        <taxon>Agaricomycotina</taxon>
        <taxon>Agaricomycetes</taxon>
        <taxon>Agaricomycetidae</taxon>
        <taxon>Boletales</taxon>
        <taxon>Suillineae</taxon>
        <taxon>Rhizopogonaceae</taxon>
        <taxon>Rhizopogon</taxon>
    </lineage>
</organism>
<reference evidence="1 2" key="1">
    <citation type="submission" date="2016-06" db="EMBL/GenBank/DDBJ databases">
        <title>Comparative genomics of the ectomycorrhizal sister species Rhizopogon vinicolor and Rhizopogon vesiculosus (Basidiomycota: Boletales) reveals a divergence of the mating type B locus.</title>
        <authorList>
            <consortium name="DOE Joint Genome Institute"/>
            <person name="Mujic A.B."/>
            <person name="Kuo A."/>
            <person name="Tritt A."/>
            <person name="Lipzen A."/>
            <person name="Chen C."/>
            <person name="Johnson J."/>
            <person name="Sharma A."/>
            <person name="Barry K."/>
            <person name="Grigoriev I.V."/>
            <person name="Spatafora J.W."/>
        </authorList>
    </citation>
    <scope>NUCLEOTIDE SEQUENCE [LARGE SCALE GENOMIC DNA]</scope>
    <source>
        <strain evidence="1 2">AM-OR11-026</strain>
    </source>
</reference>
<evidence type="ECO:0000313" key="1">
    <source>
        <dbReference type="EMBL" id="OAX44441.1"/>
    </source>
</evidence>
<dbReference type="STRING" id="1314800.A0A1B7NHM1"/>
<dbReference type="Proteomes" id="UP000092154">
    <property type="component" value="Unassembled WGS sequence"/>
</dbReference>
<accession>A0A1B7NHM1</accession>